<dbReference type="Pfam" id="PF00635">
    <property type="entry name" value="Motile_Sperm"/>
    <property type="match status" value="1"/>
</dbReference>
<accession>A0A090L7Y6</accession>
<dbReference type="WormBase" id="SRAE_1000245300">
    <property type="protein sequence ID" value="SRP10982"/>
    <property type="gene ID" value="WBGene00259068"/>
</dbReference>
<dbReference type="GeneID" id="36376563"/>
<dbReference type="InterPro" id="IPR013783">
    <property type="entry name" value="Ig-like_fold"/>
</dbReference>
<dbReference type="InterPro" id="IPR000535">
    <property type="entry name" value="MSP_dom"/>
</dbReference>
<comment type="function">
    <text evidence="1">Central component in molecular interactions underlying sperm crawling. Forms an extensive filament system that extends from sperm villipoda, along the leading edge of the pseudopod.</text>
</comment>
<proteinExistence type="predicted"/>
<dbReference type="Proteomes" id="UP000035682">
    <property type="component" value="Unplaced"/>
</dbReference>
<evidence type="ECO:0000313" key="5">
    <source>
        <dbReference type="WBParaSite" id="SRAE_1000245300.1"/>
    </source>
</evidence>
<dbReference type="OrthoDB" id="5795045at2759"/>
<keyword evidence="1" id="KW-0206">Cytoskeleton</keyword>
<reference evidence="5" key="2">
    <citation type="submission" date="2020-12" db="UniProtKB">
        <authorList>
            <consortium name="WormBaseParasite"/>
        </authorList>
    </citation>
    <scope>IDENTIFICATION</scope>
</reference>
<keyword evidence="4" id="KW-1185">Reference proteome</keyword>
<evidence type="ECO:0000259" key="2">
    <source>
        <dbReference type="PROSITE" id="PS50202"/>
    </source>
</evidence>
<keyword evidence="1" id="KW-0963">Cytoplasm</keyword>
<dbReference type="CTD" id="36376563"/>
<gene>
    <name evidence="3 5 6" type="ORF">SRAE_1000245300</name>
</gene>
<dbReference type="Gene3D" id="2.60.40.10">
    <property type="entry name" value="Immunoglobulins"/>
    <property type="match status" value="1"/>
</dbReference>
<evidence type="ECO:0000313" key="6">
    <source>
        <dbReference type="WormBase" id="SRAE_1000245300"/>
    </source>
</evidence>
<dbReference type="RefSeq" id="XP_024503399.1">
    <property type="nucleotide sequence ID" value="XM_024649531.1"/>
</dbReference>
<evidence type="ECO:0000256" key="1">
    <source>
        <dbReference type="RuleBase" id="RU003425"/>
    </source>
</evidence>
<dbReference type="SUPFAM" id="SSF49354">
    <property type="entry name" value="PapD-like"/>
    <property type="match status" value="1"/>
</dbReference>
<dbReference type="InterPro" id="IPR008962">
    <property type="entry name" value="PapD-like_sf"/>
</dbReference>
<evidence type="ECO:0000313" key="3">
    <source>
        <dbReference type="EMBL" id="CEF64198.1"/>
    </source>
</evidence>
<sequence>MSSPIFFYFNANSDRETKELILRNTSKKDIVYKVRQSCPLSVKVKPYTGAIKSGKIQVISVTLSEKFSKIQSAISKIYLDIFCLDVNKDNYDVRRSWLYGNNESMEQLSHRLMLQKVHNECPRRMVIDLPDRASLVEPIILPIDFYSEGDTKTCHPIDEGIEDAEKFDWKDKLFYHPKRGVVCNDENVMESHIRVPSNRVVSNVVNDIEPKVIDRNNASNGIIQSLVKFLFPPIENNTIKENVNNDVTGPIDLKADVTTYKATERKRKRGTLGICGA</sequence>
<dbReference type="AlphaFoldDB" id="A0A090L7Y6"/>
<evidence type="ECO:0000313" key="4">
    <source>
        <dbReference type="Proteomes" id="UP000035682"/>
    </source>
</evidence>
<protein>
    <recommendedName>
        <fullName evidence="1">Major sperm protein</fullName>
    </recommendedName>
</protein>
<organism evidence="3">
    <name type="scientific">Strongyloides ratti</name>
    <name type="common">Parasitic roundworm</name>
    <dbReference type="NCBI Taxonomy" id="34506"/>
    <lineage>
        <taxon>Eukaryota</taxon>
        <taxon>Metazoa</taxon>
        <taxon>Ecdysozoa</taxon>
        <taxon>Nematoda</taxon>
        <taxon>Chromadorea</taxon>
        <taxon>Rhabditida</taxon>
        <taxon>Tylenchina</taxon>
        <taxon>Panagrolaimomorpha</taxon>
        <taxon>Strongyloidoidea</taxon>
        <taxon>Strongyloididae</taxon>
        <taxon>Strongyloides</taxon>
    </lineage>
</organism>
<dbReference type="WBParaSite" id="SRAE_1000245300.1">
    <property type="protein sequence ID" value="SRAE_1000245300.1"/>
    <property type="gene ID" value="WBGene00259068"/>
</dbReference>
<name>A0A090L7Y6_STRRB</name>
<reference evidence="3 4" key="1">
    <citation type="submission" date="2014-09" db="EMBL/GenBank/DDBJ databases">
        <authorList>
            <person name="Martin A.A."/>
        </authorList>
    </citation>
    <scope>NUCLEOTIDE SEQUENCE</scope>
    <source>
        <strain evidence="4">ED321</strain>
        <strain evidence="3">ED321 Heterogonic</strain>
    </source>
</reference>
<dbReference type="EMBL" id="LN609528">
    <property type="protein sequence ID" value="CEF64198.1"/>
    <property type="molecule type" value="Genomic_DNA"/>
</dbReference>
<dbReference type="PROSITE" id="PS50202">
    <property type="entry name" value="MSP"/>
    <property type="match status" value="1"/>
</dbReference>
<feature type="domain" description="MSP" evidence="2">
    <location>
        <begin position="1"/>
        <end position="115"/>
    </location>
</feature>